<evidence type="ECO:0000256" key="3">
    <source>
        <dbReference type="ARBA" id="ARBA00022989"/>
    </source>
</evidence>
<keyword evidence="2 5" id="KW-0812">Transmembrane</keyword>
<keyword evidence="4 5" id="KW-0472">Membrane</keyword>
<reference evidence="6 7" key="1">
    <citation type="journal article" date="2024" name="Commun. Biol.">
        <title>Comparative genomic analysis of thermophilic fungi reveals convergent evolutionary adaptations and gene losses.</title>
        <authorList>
            <person name="Steindorff A.S."/>
            <person name="Aguilar-Pontes M.V."/>
            <person name="Robinson A.J."/>
            <person name="Andreopoulos B."/>
            <person name="LaButti K."/>
            <person name="Kuo A."/>
            <person name="Mondo S."/>
            <person name="Riley R."/>
            <person name="Otillar R."/>
            <person name="Haridas S."/>
            <person name="Lipzen A."/>
            <person name="Grimwood J."/>
            <person name="Schmutz J."/>
            <person name="Clum A."/>
            <person name="Reid I.D."/>
            <person name="Moisan M.C."/>
            <person name="Butler G."/>
            <person name="Nguyen T.T.M."/>
            <person name="Dewar K."/>
            <person name="Conant G."/>
            <person name="Drula E."/>
            <person name="Henrissat B."/>
            <person name="Hansel C."/>
            <person name="Singer S."/>
            <person name="Hutchinson M.I."/>
            <person name="de Vries R.P."/>
            <person name="Natvig D.O."/>
            <person name="Powell A.J."/>
            <person name="Tsang A."/>
            <person name="Grigoriev I.V."/>
        </authorList>
    </citation>
    <scope>NUCLEOTIDE SEQUENCE [LARGE SCALE GENOMIC DNA]</scope>
    <source>
        <strain evidence="6 7">CBS 494.80</strain>
    </source>
</reference>
<organism evidence="6 7">
    <name type="scientific">Oculimacula yallundae</name>
    <dbReference type="NCBI Taxonomy" id="86028"/>
    <lineage>
        <taxon>Eukaryota</taxon>
        <taxon>Fungi</taxon>
        <taxon>Dikarya</taxon>
        <taxon>Ascomycota</taxon>
        <taxon>Pezizomycotina</taxon>
        <taxon>Leotiomycetes</taxon>
        <taxon>Helotiales</taxon>
        <taxon>Ploettnerulaceae</taxon>
        <taxon>Oculimacula</taxon>
    </lineage>
</organism>
<feature type="transmembrane region" description="Helical" evidence="5">
    <location>
        <begin position="200"/>
        <end position="221"/>
    </location>
</feature>
<evidence type="ECO:0000256" key="5">
    <source>
        <dbReference type="SAM" id="Phobius"/>
    </source>
</evidence>
<dbReference type="PANTHER" id="PTHR31465:SF35">
    <property type="entry name" value="RTA1 DOMAIN PROTEIN-RELATED"/>
    <property type="match status" value="1"/>
</dbReference>
<feature type="transmembrane region" description="Helical" evidence="5">
    <location>
        <begin position="236"/>
        <end position="256"/>
    </location>
</feature>
<keyword evidence="7" id="KW-1185">Reference proteome</keyword>
<dbReference type="InterPro" id="IPR007568">
    <property type="entry name" value="RTA1"/>
</dbReference>
<protein>
    <submittedName>
        <fullName evidence="6">Uncharacterized protein</fullName>
    </submittedName>
</protein>
<feature type="transmembrane region" description="Helical" evidence="5">
    <location>
        <begin position="20"/>
        <end position="38"/>
    </location>
</feature>
<proteinExistence type="predicted"/>
<comment type="subcellular location">
    <subcellularLocation>
        <location evidence="1">Membrane</location>
        <topology evidence="1">Multi-pass membrane protein</topology>
    </subcellularLocation>
</comment>
<evidence type="ECO:0000256" key="1">
    <source>
        <dbReference type="ARBA" id="ARBA00004141"/>
    </source>
</evidence>
<evidence type="ECO:0000313" key="7">
    <source>
        <dbReference type="Proteomes" id="UP001595075"/>
    </source>
</evidence>
<gene>
    <name evidence="6" type="ORF">VTL71DRAFT_2643</name>
</gene>
<name>A0ABR4CAM2_9HELO</name>
<comment type="caution">
    <text evidence="6">The sequence shown here is derived from an EMBL/GenBank/DDBJ whole genome shotgun (WGS) entry which is preliminary data.</text>
</comment>
<sequence length="294" mass="33011">MIVARDDVEYMLYQYSPNRVPAIIFLVLFGITTTMHVFRLIRKRTWYFVPFALAETIGYIGRIISAGETYGEWTTGPYIMQGVLLVIAPAFYAASIYMILGRIIVLVDGEAQSPIRAKWLTKIFVGGDVLSLVAQSAGGGILGESSKQSDVDLGEHIITAGLAIQILFLGLFILVSGIFHWRLKRVPSLRSKKLSLPWESYLLVLYVASGLIFVRSIFRIVEYVAGSDGVLLKHEYFLYVFDATLMFVVMILFLVWHPSKIVNKGSLSHARLRDTESEESAHEMTREALPVNPK</sequence>
<evidence type="ECO:0000313" key="6">
    <source>
        <dbReference type="EMBL" id="KAL2066572.1"/>
    </source>
</evidence>
<feature type="transmembrane region" description="Helical" evidence="5">
    <location>
        <begin position="84"/>
        <end position="107"/>
    </location>
</feature>
<feature type="transmembrane region" description="Helical" evidence="5">
    <location>
        <begin position="157"/>
        <end position="179"/>
    </location>
</feature>
<dbReference type="Proteomes" id="UP001595075">
    <property type="component" value="Unassembled WGS sequence"/>
</dbReference>
<accession>A0ABR4CAM2</accession>
<dbReference type="Pfam" id="PF04479">
    <property type="entry name" value="RTA1"/>
    <property type="match status" value="1"/>
</dbReference>
<dbReference type="EMBL" id="JAZHXI010000011">
    <property type="protein sequence ID" value="KAL2066572.1"/>
    <property type="molecule type" value="Genomic_DNA"/>
</dbReference>
<dbReference type="PANTHER" id="PTHR31465">
    <property type="entry name" value="PROTEIN RTA1-RELATED"/>
    <property type="match status" value="1"/>
</dbReference>
<feature type="transmembrane region" description="Helical" evidence="5">
    <location>
        <begin position="45"/>
        <end position="64"/>
    </location>
</feature>
<evidence type="ECO:0000256" key="4">
    <source>
        <dbReference type="ARBA" id="ARBA00023136"/>
    </source>
</evidence>
<feature type="transmembrane region" description="Helical" evidence="5">
    <location>
        <begin position="119"/>
        <end position="137"/>
    </location>
</feature>
<keyword evidence="3 5" id="KW-1133">Transmembrane helix</keyword>
<evidence type="ECO:0000256" key="2">
    <source>
        <dbReference type="ARBA" id="ARBA00022692"/>
    </source>
</evidence>